<evidence type="ECO:0000256" key="1">
    <source>
        <dbReference type="ARBA" id="ARBA00005964"/>
    </source>
</evidence>
<sequence length="637" mass="72764">MNTRIIHFYHMLLFFVFLTFGLTIRWVEARAAITDDVVVKTALGAIRGLEQHYDGVRIRAYLGVPYAKKPTGMKRFARSEMISRWEGELLARQPTKTCSYSIDTAFPQFPGAEMWNPPNELDEDCLGMNIWVPDNHDGNVLVWIFGGGFFSGSPSLDLYDGRVLAVEQKSIVININYRLGPFGFLYFKNDLASGNNGLLDQQLALRWIHENIGSFGGDKKRVTLFGESAGGASCTAHMFAPGSARYFNKIIINSGAIINNWATKPADVMLDMSLLLAKRLNCTHPIHDPLLHVEDIIECMSRVSTSVILREADKVGEALSLPMTFPFVPIDEDVYFFQGNVFDKFRRREFKKDLSVLAGTMQDEGTYWLAYYFSKYGFSFNHTMSAADRHNQALITQQQYTDAFDALLPYFGGSPLIRHALMHAYENIGDRKEKSERLRDGIARFVGDYFFTCALIEFADAIADHVFGSVFMYYFTKRSTANPWPRWMGAMHGYELEYVFGMPKRLPQLYDRDELQVEQAFSSKIMQYWGDFSRNKPPVDFWPRYNKMNRKSLVLSSELVTESSHRINVDVHGRFCRLLDEAEQVAKSEFRSTKVHHPLAPDGLNSFGSRIRMSTLFVFCSLIVTMKSLFNSFNLLS</sequence>
<dbReference type="InterPro" id="IPR050654">
    <property type="entry name" value="AChE-related_enzymes"/>
</dbReference>
<feature type="active site" description="Charge relay system" evidence="5">
    <location>
        <position position="492"/>
    </location>
</feature>
<dbReference type="SUPFAM" id="SSF53474">
    <property type="entry name" value="alpha/beta-Hydrolases"/>
    <property type="match status" value="1"/>
</dbReference>
<dbReference type="GO" id="GO:0006581">
    <property type="term" value="P:acetylcholine catabolic process"/>
    <property type="evidence" value="ECO:0007669"/>
    <property type="project" value="TreeGrafter"/>
</dbReference>
<dbReference type="PROSITE" id="PS00122">
    <property type="entry name" value="CARBOXYLESTERASE_B_1"/>
    <property type="match status" value="1"/>
</dbReference>
<evidence type="ECO:0000256" key="6">
    <source>
        <dbReference type="RuleBase" id="RU361235"/>
    </source>
</evidence>
<dbReference type="Gene3D" id="3.40.50.1820">
    <property type="entry name" value="alpha/beta hydrolase"/>
    <property type="match status" value="1"/>
</dbReference>
<dbReference type="InterPro" id="IPR029058">
    <property type="entry name" value="AB_hydrolase_fold"/>
</dbReference>
<dbReference type="PRINTS" id="PR00878">
    <property type="entry name" value="CHOLNESTRASE"/>
</dbReference>
<keyword evidence="2" id="KW-0719">Serine esterase</keyword>
<feature type="domain" description="Carboxylesterase type B" evidence="7">
    <location>
        <begin position="36"/>
        <end position="559"/>
    </location>
</feature>
<reference evidence="8" key="1">
    <citation type="submission" date="2020-05" db="EMBL/GenBank/DDBJ databases">
        <authorList>
            <person name="Hsu J."/>
            <person name="Chen P."/>
        </authorList>
    </citation>
    <scope>NUCLEOTIDE SEQUENCE</scope>
    <source>
        <strain evidence="8">HSF</strain>
    </source>
</reference>
<keyword evidence="3 6" id="KW-0378">Hydrolase</keyword>
<dbReference type="GO" id="GO:0005886">
    <property type="term" value="C:plasma membrane"/>
    <property type="evidence" value="ECO:0007669"/>
    <property type="project" value="TreeGrafter"/>
</dbReference>
<evidence type="ECO:0000256" key="3">
    <source>
        <dbReference type="ARBA" id="ARBA00022801"/>
    </source>
</evidence>
<keyword evidence="6" id="KW-0732">Signal</keyword>
<dbReference type="InterPro" id="IPR000997">
    <property type="entry name" value="Cholinesterase"/>
</dbReference>
<evidence type="ECO:0000256" key="2">
    <source>
        <dbReference type="ARBA" id="ARBA00022487"/>
    </source>
</evidence>
<accession>A0A8F2JDN6</accession>
<evidence type="ECO:0000256" key="5">
    <source>
        <dbReference type="PIRSR" id="PIRSR600997-1"/>
    </source>
</evidence>
<keyword evidence="4" id="KW-1015">Disulfide bond</keyword>
<dbReference type="GO" id="GO:0019695">
    <property type="term" value="P:choline metabolic process"/>
    <property type="evidence" value="ECO:0007669"/>
    <property type="project" value="TreeGrafter"/>
</dbReference>
<dbReference type="EMBL" id="MT431323">
    <property type="protein sequence ID" value="QWT69277.1"/>
    <property type="molecule type" value="mRNA"/>
</dbReference>
<evidence type="ECO:0000259" key="7">
    <source>
        <dbReference type="Pfam" id="PF00135"/>
    </source>
</evidence>
<dbReference type="PANTHER" id="PTHR43918:SF15">
    <property type="entry name" value="CARBOXYLIC ESTER HYDROLASE"/>
    <property type="match status" value="1"/>
</dbReference>
<dbReference type="AlphaFoldDB" id="A0A8F2JDN6"/>
<dbReference type="EC" id="3.1.1.-" evidence="6"/>
<dbReference type="GO" id="GO:0003990">
    <property type="term" value="F:acetylcholinesterase activity"/>
    <property type="evidence" value="ECO:0007669"/>
    <property type="project" value="TreeGrafter"/>
</dbReference>
<feature type="signal peptide" evidence="6">
    <location>
        <begin position="1"/>
        <end position="29"/>
    </location>
</feature>
<evidence type="ECO:0000256" key="4">
    <source>
        <dbReference type="ARBA" id="ARBA00023157"/>
    </source>
</evidence>
<protein>
    <recommendedName>
        <fullName evidence="6">Carboxylic ester hydrolase</fullName>
        <ecNumber evidence="6">3.1.1.-</ecNumber>
    </recommendedName>
</protein>
<name>A0A8F2JDN6_9BILA</name>
<organism evidence="8">
    <name type="scientific">Aphelenchoides besseyi</name>
    <dbReference type="NCBI Taxonomy" id="269767"/>
    <lineage>
        <taxon>Eukaryota</taxon>
        <taxon>Metazoa</taxon>
        <taxon>Ecdysozoa</taxon>
        <taxon>Nematoda</taxon>
        <taxon>Chromadorea</taxon>
        <taxon>Rhabditida</taxon>
        <taxon>Tylenchina</taxon>
        <taxon>Tylenchomorpha</taxon>
        <taxon>Aphelenchoidea</taxon>
        <taxon>Aphelenchoididae</taxon>
        <taxon>Aphelenchoides</taxon>
    </lineage>
</organism>
<proteinExistence type="evidence at transcript level"/>
<feature type="active site" description="Acyl-ester intermediate" evidence="5">
    <location>
        <position position="228"/>
    </location>
</feature>
<evidence type="ECO:0000313" key="8">
    <source>
        <dbReference type="EMBL" id="QWT69277.1"/>
    </source>
</evidence>
<dbReference type="InterPro" id="IPR002018">
    <property type="entry name" value="CarbesteraseB"/>
</dbReference>
<dbReference type="InterPro" id="IPR019826">
    <property type="entry name" value="Carboxylesterase_B_AS"/>
</dbReference>
<dbReference type="GO" id="GO:0005615">
    <property type="term" value="C:extracellular space"/>
    <property type="evidence" value="ECO:0007669"/>
    <property type="project" value="TreeGrafter"/>
</dbReference>
<feature type="active site" description="Charge relay system" evidence="5">
    <location>
        <position position="364"/>
    </location>
</feature>
<dbReference type="Pfam" id="PF00135">
    <property type="entry name" value="COesterase"/>
    <property type="match status" value="1"/>
</dbReference>
<feature type="chain" id="PRO_5034527156" description="Carboxylic ester hydrolase" evidence="6">
    <location>
        <begin position="30"/>
        <end position="637"/>
    </location>
</feature>
<dbReference type="PANTHER" id="PTHR43918">
    <property type="entry name" value="ACETYLCHOLINESTERASE"/>
    <property type="match status" value="1"/>
</dbReference>
<comment type="similarity">
    <text evidence="1 6">Belongs to the type-B carboxylesterase/lipase family.</text>
</comment>